<comment type="subcellular location">
    <subcellularLocation>
        <location evidence="1">Nucleus</location>
    </subcellularLocation>
</comment>
<feature type="region of interest" description="Disordered" evidence="8">
    <location>
        <begin position="96"/>
        <end position="161"/>
    </location>
</feature>
<dbReference type="SUPFAM" id="SSF57667">
    <property type="entry name" value="beta-beta-alpha zinc fingers"/>
    <property type="match status" value="1"/>
</dbReference>
<dbReference type="Pfam" id="PF13894">
    <property type="entry name" value="zf-C2H2_4"/>
    <property type="match status" value="1"/>
</dbReference>
<dbReference type="EMBL" id="BPLR01021583">
    <property type="protein sequence ID" value="GIX91442.1"/>
    <property type="molecule type" value="Genomic_DNA"/>
</dbReference>
<evidence type="ECO:0000256" key="5">
    <source>
        <dbReference type="ARBA" id="ARBA00022833"/>
    </source>
</evidence>
<reference evidence="10 11" key="1">
    <citation type="submission" date="2021-06" db="EMBL/GenBank/DDBJ databases">
        <title>Caerostris extrusa draft genome.</title>
        <authorList>
            <person name="Kono N."/>
            <person name="Arakawa K."/>
        </authorList>
    </citation>
    <scope>NUCLEOTIDE SEQUENCE [LARGE SCALE GENOMIC DNA]</scope>
</reference>
<evidence type="ECO:0000256" key="8">
    <source>
        <dbReference type="SAM" id="MobiDB-lite"/>
    </source>
</evidence>
<keyword evidence="11" id="KW-1185">Reference proteome</keyword>
<accession>A0AAV4P2J9</accession>
<keyword evidence="5" id="KW-0862">Zinc</keyword>
<dbReference type="GO" id="GO:0008270">
    <property type="term" value="F:zinc ion binding"/>
    <property type="evidence" value="ECO:0007669"/>
    <property type="project" value="UniProtKB-KW"/>
</dbReference>
<evidence type="ECO:0000256" key="4">
    <source>
        <dbReference type="ARBA" id="ARBA00022771"/>
    </source>
</evidence>
<dbReference type="SMART" id="SM00355">
    <property type="entry name" value="ZnF_C2H2"/>
    <property type="match status" value="2"/>
</dbReference>
<dbReference type="PROSITE" id="PS00028">
    <property type="entry name" value="ZINC_FINGER_C2H2_1"/>
    <property type="match status" value="2"/>
</dbReference>
<feature type="compositionally biased region" description="Low complexity" evidence="8">
    <location>
        <begin position="114"/>
        <end position="131"/>
    </location>
</feature>
<feature type="domain" description="C2H2-type" evidence="9">
    <location>
        <begin position="22"/>
        <end position="49"/>
    </location>
</feature>
<evidence type="ECO:0000259" key="9">
    <source>
        <dbReference type="PROSITE" id="PS50157"/>
    </source>
</evidence>
<dbReference type="InterPro" id="IPR013087">
    <property type="entry name" value="Znf_C2H2_type"/>
</dbReference>
<keyword evidence="3" id="KW-0677">Repeat</keyword>
<keyword evidence="6" id="KW-0539">Nucleus</keyword>
<dbReference type="InterPro" id="IPR050331">
    <property type="entry name" value="Zinc_finger"/>
</dbReference>
<evidence type="ECO:0000313" key="10">
    <source>
        <dbReference type="EMBL" id="GIX91442.1"/>
    </source>
</evidence>
<dbReference type="PANTHER" id="PTHR16515:SF49">
    <property type="entry name" value="GASTRULA ZINC FINGER PROTEIN XLCGF49.1-LIKE-RELATED"/>
    <property type="match status" value="1"/>
</dbReference>
<dbReference type="GO" id="GO:0006355">
    <property type="term" value="P:regulation of DNA-templated transcription"/>
    <property type="evidence" value="ECO:0007669"/>
    <property type="project" value="UniProtKB-ARBA"/>
</dbReference>
<dbReference type="GO" id="GO:0005634">
    <property type="term" value="C:nucleus"/>
    <property type="evidence" value="ECO:0007669"/>
    <property type="project" value="UniProtKB-SubCell"/>
</dbReference>
<dbReference type="PANTHER" id="PTHR16515">
    <property type="entry name" value="PR DOMAIN ZINC FINGER PROTEIN"/>
    <property type="match status" value="1"/>
</dbReference>
<feature type="domain" description="C2H2-type" evidence="9">
    <location>
        <begin position="50"/>
        <end position="73"/>
    </location>
</feature>
<evidence type="ECO:0000256" key="6">
    <source>
        <dbReference type="ARBA" id="ARBA00023242"/>
    </source>
</evidence>
<dbReference type="FunFam" id="3.30.160.60:FF:002343">
    <property type="entry name" value="Zinc finger protein 33A"/>
    <property type="match status" value="1"/>
</dbReference>
<gene>
    <name evidence="10" type="ORF">CEXT_498271</name>
</gene>
<protein>
    <recommendedName>
        <fullName evidence="9">C2H2-type domain-containing protein</fullName>
    </recommendedName>
</protein>
<dbReference type="Proteomes" id="UP001054945">
    <property type="component" value="Unassembled WGS sequence"/>
</dbReference>
<dbReference type="Gene3D" id="3.30.160.60">
    <property type="entry name" value="Classic Zinc Finger"/>
    <property type="match status" value="2"/>
</dbReference>
<organism evidence="10 11">
    <name type="scientific">Caerostris extrusa</name>
    <name type="common">Bark spider</name>
    <name type="synonym">Caerostris bankana</name>
    <dbReference type="NCBI Taxonomy" id="172846"/>
    <lineage>
        <taxon>Eukaryota</taxon>
        <taxon>Metazoa</taxon>
        <taxon>Ecdysozoa</taxon>
        <taxon>Arthropoda</taxon>
        <taxon>Chelicerata</taxon>
        <taxon>Arachnida</taxon>
        <taxon>Araneae</taxon>
        <taxon>Araneomorphae</taxon>
        <taxon>Entelegynae</taxon>
        <taxon>Araneoidea</taxon>
        <taxon>Araneidae</taxon>
        <taxon>Caerostris</taxon>
    </lineage>
</organism>
<name>A0AAV4P2J9_CAEEX</name>
<comment type="caution">
    <text evidence="10">The sequence shown here is derived from an EMBL/GenBank/DDBJ whole genome shotgun (WGS) entry which is preliminary data.</text>
</comment>
<keyword evidence="2" id="KW-0479">Metal-binding</keyword>
<evidence type="ECO:0000313" key="11">
    <source>
        <dbReference type="Proteomes" id="UP001054945"/>
    </source>
</evidence>
<evidence type="ECO:0000256" key="2">
    <source>
        <dbReference type="ARBA" id="ARBA00022723"/>
    </source>
</evidence>
<evidence type="ECO:0000256" key="1">
    <source>
        <dbReference type="ARBA" id="ARBA00004123"/>
    </source>
</evidence>
<keyword evidence="4 7" id="KW-0863">Zinc-finger</keyword>
<feature type="domain" description="C2H2-type" evidence="9">
    <location>
        <begin position="1"/>
        <end position="21"/>
    </location>
</feature>
<dbReference type="InterPro" id="IPR036236">
    <property type="entry name" value="Znf_C2H2_sf"/>
</dbReference>
<feature type="compositionally biased region" description="Polar residues" evidence="8">
    <location>
        <begin position="97"/>
        <end position="113"/>
    </location>
</feature>
<sequence>MSFSRKENLKTHIKTHNGVKPYMCPHCDKSFTRKSHSREHMRTHATSTTHPCEMCSETFPSVSELDSHLKDVHKKTFQDRSGGFEAASRHLLKLLDVQTNQDNSGEESSLGPTSVSGNSKDSNSSECSSNVEEIESDTRDSSLSIVEEPIESLVPTPQAVA</sequence>
<dbReference type="AlphaFoldDB" id="A0AAV4P2J9"/>
<evidence type="ECO:0000256" key="3">
    <source>
        <dbReference type="ARBA" id="ARBA00022737"/>
    </source>
</evidence>
<evidence type="ECO:0000256" key="7">
    <source>
        <dbReference type="PROSITE-ProRule" id="PRU00042"/>
    </source>
</evidence>
<dbReference type="PROSITE" id="PS50157">
    <property type="entry name" value="ZINC_FINGER_C2H2_2"/>
    <property type="match status" value="3"/>
</dbReference>
<dbReference type="Pfam" id="PF00096">
    <property type="entry name" value="zf-C2H2"/>
    <property type="match status" value="1"/>
</dbReference>
<proteinExistence type="predicted"/>